<accession>A0A2Y9TZL9</accession>
<dbReference type="Proteomes" id="UP000244908">
    <property type="component" value="Chromosome"/>
</dbReference>
<dbReference type="RefSeq" id="WP_108900997.1">
    <property type="nucleotide sequence ID" value="NZ_CP029185.2"/>
</dbReference>
<evidence type="ECO:0000259" key="1">
    <source>
        <dbReference type="Pfam" id="PF06889"/>
    </source>
</evidence>
<dbReference type="OrthoDB" id="8970044at2"/>
<dbReference type="Pfam" id="PF06889">
    <property type="entry name" value="DUF1266"/>
    <property type="match status" value="1"/>
</dbReference>
<feature type="domain" description="DUF1266" evidence="1">
    <location>
        <begin position="41"/>
        <end position="216"/>
    </location>
</feature>
<protein>
    <submittedName>
        <fullName evidence="2">DUF1266 domain-containing protein</fullName>
    </submittedName>
</protein>
<evidence type="ECO:0000313" key="3">
    <source>
        <dbReference type="Proteomes" id="UP000244908"/>
    </source>
</evidence>
<sequence>MDQQYQHWLFALSAPMVALNIEHGASYIAPNFYPNDSSLDLKESWGIDSRETLFDTITHMIDHGHAEELSYPYYLWHQLTPNRWREYASQQEASRQVLLMFVADTALMCSSGGIRAWDLCRMSFLCRIGVLNQWITEQESLWFHCRIAQRARHYYANWQEYASGFLIGRTFWLSISEEQPELQHYALHSKGALDSNMTMVRYLFTEPNSPYQHLIWDMDPAELEMEKPQSLQKVDWS</sequence>
<dbReference type="AlphaFoldDB" id="A0A2Y9TZL9"/>
<keyword evidence="3" id="KW-1185">Reference proteome</keyword>
<dbReference type="EMBL" id="CP029185">
    <property type="protein sequence ID" value="AWH88941.1"/>
    <property type="molecule type" value="Genomic_DNA"/>
</dbReference>
<proteinExistence type="predicted"/>
<reference evidence="2 3" key="1">
    <citation type="journal article" date="2019" name="Int. J. Syst. Evol. Microbiol.">
        <title>Limnobaculum parvum gen. nov., sp. nov., isolated from a freshwater lake.</title>
        <authorList>
            <person name="Baek C."/>
            <person name="Shin S.K."/>
            <person name="Yi H."/>
        </authorList>
    </citation>
    <scope>NUCLEOTIDE SEQUENCE [LARGE SCALE GENOMIC DNA]</scope>
    <source>
        <strain evidence="2 3">HYN0051</strain>
    </source>
</reference>
<name>A0A2Y9TZL9_9GAMM</name>
<evidence type="ECO:0000313" key="2">
    <source>
        <dbReference type="EMBL" id="AWH88941.1"/>
    </source>
</evidence>
<dbReference type="KEGG" id="lpv:HYN51_10485"/>
<gene>
    <name evidence="2" type="ORF">HYN51_10485</name>
</gene>
<organism evidence="2 3">
    <name type="scientific">Limnobaculum parvum</name>
    <dbReference type="NCBI Taxonomy" id="2172103"/>
    <lineage>
        <taxon>Bacteria</taxon>
        <taxon>Pseudomonadati</taxon>
        <taxon>Pseudomonadota</taxon>
        <taxon>Gammaproteobacteria</taxon>
        <taxon>Enterobacterales</taxon>
        <taxon>Budviciaceae</taxon>
        <taxon>Limnobaculum</taxon>
    </lineage>
</organism>
<dbReference type="InterPro" id="IPR009677">
    <property type="entry name" value="DUF1266"/>
</dbReference>